<comment type="caution">
    <text evidence="1">The sequence shown here is derived from an EMBL/GenBank/DDBJ whole genome shotgun (WGS) entry which is preliminary data.</text>
</comment>
<name>A0ACC0Z0R8_9ROSI</name>
<protein>
    <submittedName>
        <fullName evidence="1">Uncharacterized protein</fullName>
    </submittedName>
</protein>
<gene>
    <name evidence="1" type="ORF">Pint_18563</name>
</gene>
<evidence type="ECO:0000313" key="2">
    <source>
        <dbReference type="Proteomes" id="UP001163603"/>
    </source>
</evidence>
<reference evidence="2" key="1">
    <citation type="journal article" date="2023" name="G3 (Bethesda)">
        <title>Genome assembly and association tests identify interacting loci associated with vigor, precocity, and sex in interspecific pistachio rootstocks.</title>
        <authorList>
            <person name="Palmer W."/>
            <person name="Jacygrad E."/>
            <person name="Sagayaradj S."/>
            <person name="Cavanaugh K."/>
            <person name="Han R."/>
            <person name="Bertier L."/>
            <person name="Beede B."/>
            <person name="Kafkas S."/>
            <person name="Golino D."/>
            <person name="Preece J."/>
            <person name="Michelmore R."/>
        </authorList>
    </citation>
    <scope>NUCLEOTIDE SEQUENCE [LARGE SCALE GENOMIC DNA]</scope>
</reference>
<proteinExistence type="predicted"/>
<sequence>MGELCGSTDFGAEFDQLDHLPLLSRRNLLLASKTTLTSRVDVAVKKEEDNEGLLSLPSACSVGAIDQLLLLKQSHDGEAPLGVTSVLSDGDNMENYTADEQCLPKSPSGEDVGMLGYCDSQRISSGIYTCPDQITCPGVDVDVAGLEKVSVSNCTSNENPASSSVPSEVKVENFGNHVFSSLGDGVNDFAGNDAPADKVTTNIPNDFANDDLDHIVLKERQRMLLKRRSLELGNGVVEDNSTGSDDLIDPGAGRIKEETKSLDVESSVAGDEYNELSSKNASCPGTSSVSASSEVNIAGSSITTIPGCSLVTEETKSRYNMDESESDFGSCGGQHDVAGSGSVHFPTQQNSVKVKVELLENIDLPHPERNVLNEYSFNTKLVKSEMGNIELNGDGVDHMRFQDRLKLRTSGENSGFNSFSIPALQKNLVLSESAEPIRVNRPRKRKKTATDSVETAMEEDAPGLLQVLFEKGVSIDEIKLYGEVEDDDVLDESEESFSELEAVMAKLFFQRNSMLKFAPIRCAKGSKPSYCLACLFSLVEQTRYLQFRKWPVEWGWCRDLQSFIFVFKRHNRLVLERPEYGYATYFFELVDSLPIDWQIKRLVTAMKLTSCGRVNLIENKTLSVMTYSAFPSS</sequence>
<organism evidence="1 2">
    <name type="scientific">Pistacia integerrima</name>
    <dbReference type="NCBI Taxonomy" id="434235"/>
    <lineage>
        <taxon>Eukaryota</taxon>
        <taxon>Viridiplantae</taxon>
        <taxon>Streptophyta</taxon>
        <taxon>Embryophyta</taxon>
        <taxon>Tracheophyta</taxon>
        <taxon>Spermatophyta</taxon>
        <taxon>Magnoliopsida</taxon>
        <taxon>eudicotyledons</taxon>
        <taxon>Gunneridae</taxon>
        <taxon>Pentapetalae</taxon>
        <taxon>rosids</taxon>
        <taxon>malvids</taxon>
        <taxon>Sapindales</taxon>
        <taxon>Anacardiaceae</taxon>
        <taxon>Pistacia</taxon>
    </lineage>
</organism>
<keyword evidence="2" id="KW-1185">Reference proteome</keyword>
<dbReference type="Proteomes" id="UP001163603">
    <property type="component" value="Chromosome 4"/>
</dbReference>
<evidence type="ECO:0000313" key="1">
    <source>
        <dbReference type="EMBL" id="KAJ0043322.1"/>
    </source>
</evidence>
<accession>A0ACC0Z0R8</accession>
<dbReference type="EMBL" id="CM047739">
    <property type="protein sequence ID" value="KAJ0043322.1"/>
    <property type="molecule type" value="Genomic_DNA"/>
</dbReference>